<name>W0FM07_9BACT</name>
<feature type="transmembrane region" description="Helical" evidence="1">
    <location>
        <begin position="48"/>
        <end position="68"/>
    </location>
</feature>
<reference evidence="2" key="1">
    <citation type="journal article" date="2013" name="PLoS ONE">
        <title>Metagenomic insights into the carbohydrate-active enzymes carried by the microorganisms adhering to solid digesta in the rumen of cows.</title>
        <authorList>
            <person name="Wang L."/>
            <person name="Hatem A."/>
            <person name="Catalyurek U.V."/>
            <person name="Morrison M."/>
            <person name="Yu Z."/>
        </authorList>
    </citation>
    <scope>NUCLEOTIDE SEQUENCE</scope>
</reference>
<evidence type="ECO:0000313" key="2">
    <source>
        <dbReference type="EMBL" id="AHF24494.1"/>
    </source>
</evidence>
<sequence>MEAMRDTVRDLLRSTAISIGMAMTIFCLAGIVFDIGSKGNFSLDHYRFTKMVAGCVLTGLGFGVPAIVYRKESLPLPVRVIIHMGTGCVVYTVTAYAVGWIGGAATIGQGIMIALVQLAVAFVIWFLFLRYYRAEAKKLNDKIQEMK</sequence>
<evidence type="ECO:0000256" key="1">
    <source>
        <dbReference type="SAM" id="Phobius"/>
    </source>
</evidence>
<proteinExistence type="predicted"/>
<keyword evidence="1" id="KW-1133">Transmembrane helix</keyword>
<dbReference type="EMBL" id="KC246795">
    <property type="protein sequence ID" value="AHF24494.1"/>
    <property type="molecule type" value="Genomic_DNA"/>
</dbReference>
<dbReference type="InterPro" id="IPR021560">
    <property type="entry name" value="DUF3021"/>
</dbReference>
<feature type="transmembrane region" description="Helical" evidence="1">
    <location>
        <begin position="12"/>
        <end position="36"/>
    </location>
</feature>
<dbReference type="AlphaFoldDB" id="W0FM07"/>
<feature type="transmembrane region" description="Helical" evidence="1">
    <location>
        <begin position="107"/>
        <end position="129"/>
    </location>
</feature>
<keyword evidence="1" id="KW-0472">Membrane</keyword>
<protein>
    <recommendedName>
        <fullName evidence="3">DUF3021 domain-containing protein</fullName>
    </recommendedName>
</protein>
<organism evidence="2">
    <name type="scientific">uncultured bacterium Contig26</name>
    <dbReference type="NCBI Taxonomy" id="1393545"/>
    <lineage>
        <taxon>Bacteria</taxon>
        <taxon>environmental samples</taxon>
    </lineage>
</organism>
<keyword evidence="1" id="KW-0812">Transmembrane</keyword>
<accession>W0FM07</accession>
<dbReference type="Pfam" id="PF11457">
    <property type="entry name" value="DUF3021"/>
    <property type="match status" value="1"/>
</dbReference>
<feature type="transmembrane region" description="Helical" evidence="1">
    <location>
        <begin position="80"/>
        <end position="101"/>
    </location>
</feature>
<evidence type="ECO:0008006" key="3">
    <source>
        <dbReference type="Google" id="ProtNLM"/>
    </source>
</evidence>